<proteinExistence type="predicted"/>
<dbReference type="PANTHER" id="PTHR36773">
    <property type="entry name" value="EXPRESSED PROTEIN"/>
    <property type="match status" value="1"/>
</dbReference>
<reference evidence="1" key="1">
    <citation type="submission" date="2022-08" db="EMBL/GenBank/DDBJ databases">
        <authorList>
            <person name="Gutierrez-Valencia J."/>
        </authorList>
    </citation>
    <scope>NUCLEOTIDE SEQUENCE</scope>
</reference>
<evidence type="ECO:0000313" key="1">
    <source>
        <dbReference type="EMBL" id="CAI0434180.1"/>
    </source>
</evidence>
<sequence>MTVDSSIPSNLDDYSATSTIVLFDRPIPLLRGPVSAGRPDDPSLGPYVLAFRNPQSWAAAYAATESKIVEQCEGGARVGCALTASNNCKPPWWRNLVGGGPSAADLKEREECEQREMQECLAAAKEKCADFAREKCRIPFREARIAVGLPERARAEMGKKLVGIGVGAGEEVATERVGRDGSDGTEECGLCAAGSCKASELLGSDPNYRCFFEQS</sequence>
<organism evidence="1 2">
    <name type="scientific">Linum tenue</name>
    <dbReference type="NCBI Taxonomy" id="586396"/>
    <lineage>
        <taxon>Eukaryota</taxon>
        <taxon>Viridiplantae</taxon>
        <taxon>Streptophyta</taxon>
        <taxon>Embryophyta</taxon>
        <taxon>Tracheophyta</taxon>
        <taxon>Spermatophyta</taxon>
        <taxon>Magnoliopsida</taxon>
        <taxon>eudicotyledons</taxon>
        <taxon>Gunneridae</taxon>
        <taxon>Pentapetalae</taxon>
        <taxon>rosids</taxon>
        <taxon>fabids</taxon>
        <taxon>Malpighiales</taxon>
        <taxon>Linaceae</taxon>
        <taxon>Linum</taxon>
    </lineage>
</organism>
<name>A0AAV0LIH7_9ROSI</name>
<gene>
    <name evidence="1" type="ORF">LITE_LOCUS24184</name>
</gene>
<dbReference type="EMBL" id="CAMGYJ010000006">
    <property type="protein sequence ID" value="CAI0434180.1"/>
    <property type="molecule type" value="Genomic_DNA"/>
</dbReference>
<keyword evidence="2" id="KW-1185">Reference proteome</keyword>
<dbReference type="AlphaFoldDB" id="A0AAV0LIH7"/>
<comment type="caution">
    <text evidence="1">The sequence shown here is derived from an EMBL/GenBank/DDBJ whole genome shotgun (WGS) entry which is preliminary data.</text>
</comment>
<protein>
    <submittedName>
        <fullName evidence="1">Uncharacterized protein</fullName>
    </submittedName>
</protein>
<dbReference type="GO" id="GO:0009536">
    <property type="term" value="C:plastid"/>
    <property type="evidence" value="ECO:0007669"/>
    <property type="project" value="TreeGrafter"/>
</dbReference>
<dbReference type="PANTHER" id="PTHR36773:SF1">
    <property type="entry name" value="EXPRESSED PROTEIN"/>
    <property type="match status" value="1"/>
</dbReference>
<evidence type="ECO:0000313" key="2">
    <source>
        <dbReference type="Proteomes" id="UP001154282"/>
    </source>
</evidence>
<dbReference type="Proteomes" id="UP001154282">
    <property type="component" value="Unassembled WGS sequence"/>
</dbReference>
<accession>A0AAV0LIH7</accession>